<dbReference type="RefSeq" id="XP_002171962.1">
    <property type="nucleotide sequence ID" value="XM_002171926.2"/>
</dbReference>
<dbReference type="InterPro" id="IPR053029">
    <property type="entry name" value="RNA_pol_I-specific_init_factor"/>
</dbReference>
<dbReference type="GO" id="GO:0017025">
    <property type="term" value="F:TBP-class protein binding"/>
    <property type="evidence" value="ECO:0000318"/>
    <property type="project" value="GO_Central"/>
</dbReference>
<dbReference type="AlphaFoldDB" id="B6JWB8"/>
<name>B6JWB8_SCHJY</name>
<evidence type="ECO:0000313" key="3">
    <source>
        <dbReference type="Proteomes" id="UP000001744"/>
    </source>
</evidence>
<dbReference type="OMA" id="WNIGLEI"/>
<dbReference type="VEuPathDB" id="FungiDB:SJAG_00692"/>
<proteinExistence type="predicted"/>
<evidence type="ECO:0000313" key="2">
    <source>
        <dbReference type="JaponicusDB" id="SJAG_00692"/>
    </source>
</evidence>
<sequence length="207" mass="24039">MFSPVTKRKVQTGFKRLESVQKELPALPAPPKSLRLQHIENLRTLLHLCLLRADYPRAFRAFSLLLRCRSVDIRLLWKIGLELLNELEPSKAREYLQRLIARFPAIPGRHKTSIDAHSFFPALVLLQIKMGEYGQAISSLDEYLLSAPFNENQPLYVYSAMLSLEMANREENHYERGRWLEKARQQFAKADEMRLLETPNAFTDMIG</sequence>
<dbReference type="PANTHER" id="PTHR28244">
    <property type="entry name" value="RNA POLYMERASE I-SPECIFIC TRANSCRIPTION INITIATION FACTOR RRN11"/>
    <property type="match status" value="1"/>
</dbReference>
<gene>
    <name evidence="2" type="primary">rrn11</name>
    <name evidence="1" type="ORF">SJAG_00692</name>
</gene>
<keyword evidence="3" id="KW-1185">Reference proteome</keyword>
<dbReference type="Gene3D" id="1.25.40.10">
    <property type="entry name" value="Tetratricopeptide repeat domain"/>
    <property type="match status" value="1"/>
</dbReference>
<dbReference type="EMBL" id="KE651166">
    <property type="protein sequence ID" value="EEB05669.1"/>
    <property type="molecule type" value="Genomic_DNA"/>
</dbReference>
<dbReference type="eggNOG" id="ENOG502SC4N">
    <property type="taxonomic scope" value="Eukaryota"/>
</dbReference>
<accession>B6JWB8</accession>
<dbReference type="GeneID" id="7052110"/>
<dbReference type="PANTHER" id="PTHR28244:SF1">
    <property type="entry name" value="RNA POLYMERASE I-SPECIFIC TRANSCRIPTION INITIATION FACTOR RRN11"/>
    <property type="match status" value="1"/>
</dbReference>
<protein>
    <submittedName>
        <fullName evidence="1">RNA polymerase I transcription factor subunit Rrn11</fullName>
    </submittedName>
</protein>
<dbReference type="InterPro" id="IPR007224">
    <property type="entry name" value="TIF_Rrn11"/>
</dbReference>
<evidence type="ECO:0000313" key="1">
    <source>
        <dbReference type="EMBL" id="EEB05669.1"/>
    </source>
</evidence>
<dbReference type="SUPFAM" id="SSF48452">
    <property type="entry name" value="TPR-like"/>
    <property type="match status" value="1"/>
</dbReference>
<dbReference type="GO" id="GO:0070860">
    <property type="term" value="C:RNA polymerase I core factor complex"/>
    <property type="evidence" value="ECO:0000318"/>
    <property type="project" value="GO_Central"/>
</dbReference>
<dbReference type="STRING" id="402676.B6JWB8"/>
<dbReference type="InterPro" id="IPR011990">
    <property type="entry name" value="TPR-like_helical_dom_sf"/>
</dbReference>
<reference evidence="1 3" key="1">
    <citation type="journal article" date="2011" name="Science">
        <title>Comparative functional genomics of the fission yeasts.</title>
        <authorList>
            <person name="Rhind N."/>
            <person name="Chen Z."/>
            <person name="Yassour M."/>
            <person name="Thompson D.A."/>
            <person name="Haas B.J."/>
            <person name="Habib N."/>
            <person name="Wapinski I."/>
            <person name="Roy S."/>
            <person name="Lin M.F."/>
            <person name="Heiman D.I."/>
            <person name="Young S.K."/>
            <person name="Furuya K."/>
            <person name="Guo Y."/>
            <person name="Pidoux A."/>
            <person name="Chen H.M."/>
            <person name="Robbertse B."/>
            <person name="Goldberg J.M."/>
            <person name="Aoki K."/>
            <person name="Bayne E.H."/>
            <person name="Berlin A.M."/>
            <person name="Desjardins C.A."/>
            <person name="Dobbs E."/>
            <person name="Dukaj L."/>
            <person name="Fan L."/>
            <person name="FitzGerald M.G."/>
            <person name="French C."/>
            <person name="Gujja S."/>
            <person name="Hansen K."/>
            <person name="Keifenheim D."/>
            <person name="Levin J.Z."/>
            <person name="Mosher R.A."/>
            <person name="Mueller C.A."/>
            <person name="Pfiffner J."/>
            <person name="Priest M."/>
            <person name="Russ C."/>
            <person name="Smialowska A."/>
            <person name="Swoboda P."/>
            <person name="Sykes S.M."/>
            <person name="Vaughn M."/>
            <person name="Vengrova S."/>
            <person name="Yoder R."/>
            <person name="Zeng Q."/>
            <person name="Allshire R."/>
            <person name="Baulcombe D."/>
            <person name="Birren B.W."/>
            <person name="Brown W."/>
            <person name="Ekwall K."/>
            <person name="Kellis M."/>
            <person name="Leatherwood J."/>
            <person name="Levin H."/>
            <person name="Margalit H."/>
            <person name="Martienssen R."/>
            <person name="Nieduszynski C.A."/>
            <person name="Spatafora J.W."/>
            <person name="Friedman N."/>
            <person name="Dalgaard J.Z."/>
            <person name="Baumann P."/>
            <person name="Niki H."/>
            <person name="Regev A."/>
            <person name="Nusbaum C."/>
        </authorList>
    </citation>
    <scope>NUCLEOTIDE SEQUENCE [LARGE SCALE GENOMIC DNA]</scope>
    <source>
        <strain evidence="3">yFS275 / FY16936</strain>
    </source>
</reference>
<dbReference type="GO" id="GO:0042790">
    <property type="term" value="P:nucleolar large rRNA transcription by RNA polymerase I"/>
    <property type="evidence" value="ECO:0000318"/>
    <property type="project" value="GO_Central"/>
</dbReference>
<organism evidence="1 3">
    <name type="scientific">Schizosaccharomyces japonicus (strain yFS275 / FY16936)</name>
    <name type="common">Fission yeast</name>
    <dbReference type="NCBI Taxonomy" id="402676"/>
    <lineage>
        <taxon>Eukaryota</taxon>
        <taxon>Fungi</taxon>
        <taxon>Dikarya</taxon>
        <taxon>Ascomycota</taxon>
        <taxon>Taphrinomycotina</taxon>
        <taxon>Schizosaccharomycetes</taxon>
        <taxon>Schizosaccharomycetales</taxon>
        <taxon>Schizosaccharomycetaceae</taxon>
        <taxon>Schizosaccharomyces</taxon>
    </lineage>
</organism>
<dbReference type="Proteomes" id="UP000001744">
    <property type="component" value="Unassembled WGS sequence"/>
</dbReference>
<dbReference type="JaponicusDB" id="SJAG_00692">
    <property type="gene designation" value="rrn11"/>
</dbReference>
<dbReference type="Pfam" id="PF04090">
    <property type="entry name" value="Rrn11"/>
    <property type="match status" value="1"/>
</dbReference>
<dbReference type="GO" id="GO:0001164">
    <property type="term" value="F:RNA polymerase I core promoter sequence-specific DNA binding"/>
    <property type="evidence" value="ECO:0000318"/>
    <property type="project" value="GO_Central"/>
</dbReference>
<dbReference type="HOGENOM" id="CLU_1327064_0_0_1"/>
<dbReference type="GO" id="GO:0001181">
    <property type="term" value="F:RNA polymerase I general transcription initiation factor activity"/>
    <property type="evidence" value="ECO:0007669"/>
    <property type="project" value="EnsemblFungi"/>
</dbReference>